<dbReference type="RefSeq" id="WP_118398049.1">
    <property type="nucleotide sequence ID" value="NZ_QRUK01000008.1"/>
</dbReference>
<comment type="caution">
    <text evidence="2">The sequence shown here is derived from an EMBL/GenBank/DDBJ whole genome shotgun (WGS) entry which is preliminary data.</text>
</comment>
<proteinExistence type="predicted"/>
<evidence type="ECO:0000313" key="2">
    <source>
        <dbReference type="EMBL" id="RGR59426.1"/>
    </source>
</evidence>
<evidence type="ECO:0000313" key="3">
    <source>
        <dbReference type="Proteomes" id="UP000283652"/>
    </source>
</evidence>
<dbReference type="SUPFAM" id="SSF160631">
    <property type="entry name" value="SMI1/KNR4-like"/>
    <property type="match status" value="1"/>
</dbReference>
<dbReference type="InterPro" id="IPR037883">
    <property type="entry name" value="Knr4/Smi1-like_sf"/>
</dbReference>
<dbReference type="InterPro" id="IPR018958">
    <property type="entry name" value="Knr4/Smi1-like_dom"/>
</dbReference>
<evidence type="ECO:0000259" key="1">
    <source>
        <dbReference type="Pfam" id="PF09346"/>
    </source>
</evidence>
<dbReference type="Proteomes" id="UP000283652">
    <property type="component" value="Unassembled WGS sequence"/>
</dbReference>
<feature type="domain" description="Knr4/Smi1-like" evidence="1">
    <location>
        <begin position="336"/>
        <end position="433"/>
    </location>
</feature>
<gene>
    <name evidence="2" type="ORF">DWY33_06330</name>
</gene>
<dbReference type="Gene3D" id="3.40.1580.10">
    <property type="entry name" value="SMI1/KNR4-like"/>
    <property type="match status" value="1"/>
</dbReference>
<dbReference type="Pfam" id="PF09346">
    <property type="entry name" value="SMI1_KNR4"/>
    <property type="match status" value="1"/>
</dbReference>
<reference evidence="2 3" key="1">
    <citation type="submission" date="2018-08" db="EMBL/GenBank/DDBJ databases">
        <title>A genome reference for cultivated species of the human gut microbiota.</title>
        <authorList>
            <person name="Zou Y."/>
            <person name="Xue W."/>
            <person name="Luo G."/>
        </authorList>
    </citation>
    <scope>NUCLEOTIDE SEQUENCE [LARGE SCALE GENOMIC DNA]</scope>
    <source>
        <strain evidence="2 3">AF25-11</strain>
    </source>
</reference>
<accession>A0A412F209</accession>
<organism evidence="2 3">
    <name type="scientific">Dorea formicigenerans</name>
    <dbReference type="NCBI Taxonomy" id="39486"/>
    <lineage>
        <taxon>Bacteria</taxon>
        <taxon>Bacillati</taxon>
        <taxon>Bacillota</taxon>
        <taxon>Clostridia</taxon>
        <taxon>Lachnospirales</taxon>
        <taxon>Lachnospiraceae</taxon>
        <taxon>Dorea</taxon>
    </lineage>
</organism>
<name>A0A412F209_9FIRM</name>
<protein>
    <recommendedName>
        <fullName evidence="1">Knr4/Smi1-like domain-containing protein</fullName>
    </recommendedName>
</protein>
<sequence length="519" mass="59706">MVKAAKSYQQKYEKIMGESGEDELWSDIEREIVEFKKKVELGKADGYFWNMYFNLLRSNRLMFAGINKAFITGDMTHMLNGIYQENRFNCIYRNRANSGGAQTINFIDSVLAYSCNDYNLLGKIMPFEAGSAICGYSAPYYNMVYAMTYHADEVGKKAQAELSIFMEKKQTQFDLKLAKFFYDLYQKDVDGVNCGLQELCDLMGKCKWINEHIYGLDKDIQTLGKMVAIFIHGLYHIAMKFLEDSPLLDKIKMPEHKSFIKEYEEFNIEKNFPEPHNLINFDPIAKFINLSIKTEMIPKVSFSKLGRTYVNDGKRFEKTLFDNLQKSKALPFELKEEKYKLPAVYKEFICKYDGLSLENGCTFYSLEELDAMNKDLQVNIYQPDTVAVGDDGGDLVFLMKQEKEAKTVYLVDAGDYDLESPYQIISDFNKWMEKGFEIEDIDGEDVRGVDYGDLYLIKMPKEGVKGLVTIKRAFNLEMSTGELLQKSKNLPTKLLSNITSSKANIIAEKIGMPGLFEIR</sequence>
<dbReference type="AlphaFoldDB" id="A0A412F209"/>
<dbReference type="EMBL" id="QRUK01000008">
    <property type="protein sequence ID" value="RGR59426.1"/>
    <property type="molecule type" value="Genomic_DNA"/>
</dbReference>